<feature type="transmembrane region" description="Helical" evidence="1">
    <location>
        <begin position="660"/>
        <end position="680"/>
    </location>
</feature>
<dbReference type="Gene3D" id="1.20.1640.10">
    <property type="entry name" value="Multidrug efflux transporter AcrB transmembrane domain"/>
    <property type="match status" value="2"/>
</dbReference>
<reference evidence="2" key="1">
    <citation type="journal article" date="2015" name="Nature">
        <title>Complex archaea that bridge the gap between prokaryotes and eukaryotes.</title>
        <authorList>
            <person name="Spang A."/>
            <person name="Saw J.H."/>
            <person name="Jorgensen S.L."/>
            <person name="Zaremba-Niedzwiedzka K."/>
            <person name="Martijn J."/>
            <person name="Lind A.E."/>
            <person name="van Eijk R."/>
            <person name="Schleper C."/>
            <person name="Guy L."/>
            <person name="Ettema T.J."/>
        </authorList>
    </citation>
    <scope>NUCLEOTIDE SEQUENCE</scope>
</reference>
<keyword evidence="1" id="KW-1133">Transmembrane helix</keyword>
<dbReference type="AlphaFoldDB" id="A0A0F9TAH0"/>
<feature type="non-terminal residue" evidence="2">
    <location>
        <position position="1"/>
    </location>
</feature>
<comment type="caution">
    <text evidence="2">The sequence shown here is derived from an EMBL/GenBank/DDBJ whole genome shotgun (WGS) entry which is preliminary data.</text>
</comment>
<dbReference type="SUPFAM" id="SSF82693">
    <property type="entry name" value="Multidrug efflux transporter AcrB pore domain, PN1, PN2, PC1 and PC2 subdomains"/>
    <property type="match status" value="1"/>
</dbReference>
<feature type="transmembrane region" description="Helical" evidence="1">
    <location>
        <begin position="686"/>
        <end position="707"/>
    </location>
</feature>
<dbReference type="GO" id="GO:0042910">
    <property type="term" value="F:xenobiotic transmembrane transporter activity"/>
    <property type="evidence" value="ECO:0007669"/>
    <property type="project" value="TreeGrafter"/>
</dbReference>
<dbReference type="Pfam" id="PF00873">
    <property type="entry name" value="ACR_tran"/>
    <property type="match status" value="1"/>
</dbReference>
<feature type="transmembrane region" description="Helical" evidence="1">
    <location>
        <begin position="761"/>
        <end position="789"/>
    </location>
</feature>
<feature type="transmembrane region" description="Helical" evidence="1">
    <location>
        <begin position="165"/>
        <end position="190"/>
    </location>
</feature>
<gene>
    <name evidence="2" type="ORF">LCGC14_0677850</name>
</gene>
<organism evidence="2">
    <name type="scientific">marine sediment metagenome</name>
    <dbReference type="NCBI Taxonomy" id="412755"/>
    <lineage>
        <taxon>unclassified sequences</taxon>
        <taxon>metagenomes</taxon>
        <taxon>ecological metagenomes</taxon>
    </lineage>
</organism>
<keyword evidence="1" id="KW-0812">Transmembrane</keyword>
<dbReference type="PANTHER" id="PTHR32063">
    <property type="match status" value="1"/>
</dbReference>
<dbReference type="Gene3D" id="3.30.70.1320">
    <property type="entry name" value="Multidrug efflux transporter AcrB pore domain like"/>
    <property type="match status" value="1"/>
</dbReference>
<sequence>GSNTELTVKTIGNLSTEDDFNNIIILTDGAKVVRMSDIGRAALEGENMETKMSDSGQPMVAIAVVPQPGTNYLDIADAFYIEYEKLQKDLPEGFKLNLVIDDTVFVRRAVTEVAETLLISIVLVILVIFLFFRNWAMALRPLVDIPVSLIATFFIMWIFGFSVNVLTLLAIVLATGLVVDDGIVVTENIYKKVEEGMHPIQAAIKGANEIFFAVISISITLAAVFLPVIFLEGFVGRLFREFGVVLGAAVLISAFVSLTLTPMLNAYLMKPGKQKQSKFYNYTEKYFVQMNRSYAKTLGQFMQRKWLSFPILFVCIVFIALFYNLLKKETAPYDDRSFVRLSVTAPEGSSYDYMDQYMNQITELINDSVPEKKVSLVLTSPGFGASSVNSGRANIALVEPNKRTRSQNEIANDLGRWAKSYVGAKSNVSERPTISVNRRGGPPVQYIIQAPNFERLEEKIPEFMAEAEKDPTFSFTDVDLKFNKPEIYVSIDREKAESLGVSVLDVAQTLQLSLSGQRFGYFLMNGKQYQVMGQFDKEDRNAPIDLTSVFVRNKEGMLIQLDNFVNTTEHSSPPQLFHHNRYMAATVSANLAPGKSIKDGIDAMERIKEKVLDDSFTTDLGGESRDFSESSSNTLFAFGLALLLIYLILAAQFESFIDPFIIILTVPMAVAGALFSLWLFGQSWNIFSQIGTIMLIGLVTKNGILIVEFANQLREQDVPKIEAILRASESRLRPILMTSLTIALGALPIAVALGAASTSRIGMGVVIIGGTLFSLALTLFVIPAVYAMWSKERSHHPEFDYLEKHENELQHS</sequence>
<accession>A0A0F9TAH0</accession>
<dbReference type="Gene3D" id="3.30.2090.10">
    <property type="entry name" value="Multidrug efflux transporter AcrB TolC docking domain, DN and DC subdomains"/>
    <property type="match status" value="2"/>
</dbReference>
<feature type="transmembrane region" description="Helical" evidence="1">
    <location>
        <begin position="210"/>
        <end position="230"/>
    </location>
</feature>
<name>A0A0F9TAH0_9ZZZZ</name>
<dbReference type="SUPFAM" id="SSF82714">
    <property type="entry name" value="Multidrug efflux transporter AcrB TolC docking domain, DN and DC subdomains"/>
    <property type="match status" value="1"/>
</dbReference>
<feature type="transmembrane region" description="Helical" evidence="1">
    <location>
        <begin position="735"/>
        <end position="755"/>
    </location>
</feature>
<evidence type="ECO:0008006" key="3">
    <source>
        <dbReference type="Google" id="ProtNLM"/>
    </source>
</evidence>
<feature type="transmembrane region" description="Helical" evidence="1">
    <location>
        <begin position="306"/>
        <end position="326"/>
    </location>
</feature>
<dbReference type="Gene3D" id="3.30.70.1430">
    <property type="entry name" value="Multidrug efflux transporter AcrB pore domain"/>
    <property type="match status" value="1"/>
</dbReference>
<feature type="transmembrane region" description="Helical" evidence="1">
    <location>
        <begin position="117"/>
        <end position="135"/>
    </location>
</feature>
<keyword evidence="1" id="KW-0472">Membrane</keyword>
<dbReference type="PRINTS" id="PR00702">
    <property type="entry name" value="ACRIFLAVINRP"/>
</dbReference>
<dbReference type="InterPro" id="IPR027463">
    <property type="entry name" value="AcrB_DN_DC_subdom"/>
</dbReference>
<dbReference type="Gene3D" id="3.30.70.1440">
    <property type="entry name" value="Multidrug efflux transporter AcrB pore domain"/>
    <property type="match status" value="1"/>
</dbReference>
<feature type="transmembrane region" description="Helical" evidence="1">
    <location>
        <begin position="242"/>
        <end position="268"/>
    </location>
</feature>
<feature type="transmembrane region" description="Helical" evidence="1">
    <location>
        <begin position="635"/>
        <end position="653"/>
    </location>
</feature>
<proteinExistence type="predicted"/>
<dbReference type="PANTHER" id="PTHR32063:SF28">
    <property type="entry name" value="BLR2861 PROTEIN"/>
    <property type="match status" value="1"/>
</dbReference>
<dbReference type="GO" id="GO:0005886">
    <property type="term" value="C:plasma membrane"/>
    <property type="evidence" value="ECO:0007669"/>
    <property type="project" value="TreeGrafter"/>
</dbReference>
<protein>
    <recommendedName>
        <fullName evidence="3">SSD domain-containing protein</fullName>
    </recommendedName>
</protein>
<dbReference type="SUPFAM" id="SSF82866">
    <property type="entry name" value="Multidrug efflux transporter AcrB transmembrane domain"/>
    <property type="match status" value="2"/>
</dbReference>
<dbReference type="EMBL" id="LAZR01001357">
    <property type="protein sequence ID" value="KKN45941.1"/>
    <property type="molecule type" value="Genomic_DNA"/>
</dbReference>
<dbReference type="InterPro" id="IPR001036">
    <property type="entry name" value="Acrflvin-R"/>
</dbReference>
<evidence type="ECO:0000313" key="2">
    <source>
        <dbReference type="EMBL" id="KKN45941.1"/>
    </source>
</evidence>
<evidence type="ECO:0000256" key="1">
    <source>
        <dbReference type="SAM" id="Phobius"/>
    </source>
</evidence>